<dbReference type="EMBL" id="JAPWTJ010000010">
    <property type="protein sequence ID" value="KAJ8985660.1"/>
    <property type="molecule type" value="Genomic_DNA"/>
</dbReference>
<feature type="repeat" description="WD" evidence="1">
    <location>
        <begin position="1"/>
        <end position="24"/>
    </location>
</feature>
<dbReference type="PROSITE" id="PS50082">
    <property type="entry name" value="WD_REPEATS_2"/>
    <property type="match status" value="1"/>
</dbReference>
<evidence type="ECO:0000313" key="2">
    <source>
        <dbReference type="EMBL" id="KAJ8985660.1"/>
    </source>
</evidence>
<organism evidence="2 3">
    <name type="scientific">Molorchus minor</name>
    <dbReference type="NCBI Taxonomy" id="1323400"/>
    <lineage>
        <taxon>Eukaryota</taxon>
        <taxon>Metazoa</taxon>
        <taxon>Ecdysozoa</taxon>
        <taxon>Arthropoda</taxon>
        <taxon>Hexapoda</taxon>
        <taxon>Insecta</taxon>
        <taxon>Pterygota</taxon>
        <taxon>Neoptera</taxon>
        <taxon>Endopterygota</taxon>
        <taxon>Coleoptera</taxon>
        <taxon>Polyphaga</taxon>
        <taxon>Cucujiformia</taxon>
        <taxon>Chrysomeloidea</taxon>
        <taxon>Cerambycidae</taxon>
        <taxon>Lamiinae</taxon>
        <taxon>Monochamini</taxon>
        <taxon>Molorchus</taxon>
    </lineage>
</organism>
<accession>A0ABQ9K4X9</accession>
<evidence type="ECO:0000256" key="1">
    <source>
        <dbReference type="PROSITE-ProRule" id="PRU00221"/>
    </source>
</evidence>
<dbReference type="Proteomes" id="UP001162164">
    <property type="component" value="Unassembled WGS sequence"/>
</dbReference>
<reference evidence="2" key="1">
    <citation type="journal article" date="2023" name="Insect Mol. Biol.">
        <title>Genome sequencing provides insights into the evolution of gene families encoding plant cell wall-degrading enzymes in longhorned beetles.</title>
        <authorList>
            <person name="Shin N.R."/>
            <person name="Okamura Y."/>
            <person name="Kirsch R."/>
            <person name="Pauchet Y."/>
        </authorList>
    </citation>
    <scope>NUCLEOTIDE SEQUENCE</scope>
    <source>
        <strain evidence="2">MMC_N1</strain>
    </source>
</reference>
<keyword evidence="3" id="KW-1185">Reference proteome</keyword>
<sequence>MFLTSSIDWTIKLWSLKENEYDIIDQHALKPPISKFEHIAAKGFRKPHSAFLWMKTNEIIFTSKPWSPQI</sequence>
<name>A0ABQ9K4X9_9CUCU</name>
<protein>
    <submittedName>
        <fullName evidence="2">Uncharacterized protein</fullName>
    </submittedName>
</protein>
<dbReference type="InterPro" id="IPR001680">
    <property type="entry name" value="WD40_rpt"/>
</dbReference>
<evidence type="ECO:0000313" key="3">
    <source>
        <dbReference type="Proteomes" id="UP001162164"/>
    </source>
</evidence>
<gene>
    <name evidence="2" type="ORF">NQ317_015156</name>
</gene>
<keyword evidence="1" id="KW-0853">WD repeat</keyword>
<comment type="caution">
    <text evidence="2">The sequence shown here is derived from an EMBL/GenBank/DDBJ whole genome shotgun (WGS) entry which is preliminary data.</text>
</comment>
<proteinExistence type="predicted"/>